<dbReference type="Pfam" id="PF07859">
    <property type="entry name" value="Abhydrolase_3"/>
    <property type="match status" value="1"/>
</dbReference>
<dbReference type="Proteomes" id="UP000651452">
    <property type="component" value="Unassembled WGS sequence"/>
</dbReference>
<dbReference type="InterPro" id="IPR050466">
    <property type="entry name" value="Carboxylest/Gibb_receptor"/>
</dbReference>
<proteinExistence type="predicted"/>
<sequence length="321" mass="36392">MEHITHTTAATRFSSFHIHQTSYKHIGDSDISVAILIPKSIQAGKHPIHVKFHGGGLITGDALYPDWFANYLVSFTHRTSSIIVLPNYRLLPEHSGADILEDVRDLWAWVENHLADFVLRVAPGVEIDLDRLLVGGDSSGGWCALHSVFELPEGRIKAMFLEYPMVKKWCKSKEWLEQRGLPALSEKHIDEYLSQVAEGSVVYGAIPPARAELCYAFSANQHRWDLSFGTEKGLHPIDRVSERKTFPPSLILHGDSDTSVNLQDCQEFLQRIEEVMGPTVSEMTRLVVREGEEHGFEVEMVEEDEPWLAQQLGWLEKTWLQ</sequence>
<evidence type="ECO:0000313" key="2">
    <source>
        <dbReference type="EMBL" id="KAF9690514.1"/>
    </source>
</evidence>
<accession>A0A8H7ISH9</accession>
<evidence type="ECO:0000259" key="1">
    <source>
        <dbReference type="Pfam" id="PF07859"/>
    </source>
</evidence>
<dbReference type="EMBL" id="RZGK01000023">
    <property type="protein sequence ID" value="KAF9690514.1"/>
    <property type="molecule type" value="Genomic_DNA"/>
</dbReference>
<dbReference type="PANTHER" id="PTHR23024:SF339">
    <property type="entry name" value="ALPHA_BETA HYDROLASE FOLD-3 DOMAIN-CONTAINING PROTEIN"/>
    <property type="match status" value="1"/>
</dbReference>
<dbReference type="OrthoDB" id="19653at2759"/>
<gene>
    <name evidence="2" type="ORF">EKO04_011462</name>
</gene>
<protein>
    <recommendedName>
        <fullName evidence="1">Alpha/beta hydrolase fold-3 domain-containing protein</fullName>
    </recommendedName>
</protein>
<keyword evidence="3" id="KW-1185">Reference proteome</keyword>
<dbReference type="InterPro" id="IPR013094">
    <property type="entry name" value="AB_hydrolase_3"/>
</dbReference>
<reference evidence="2" key="2">
    <citation type="submission" date="2020-09" db="EMBL/GenBank/DDBJ databases">
        <title>Reference genome assembly for Australian Ascochyta lentis isolate Al4.</title>
        <authorList>
            <person name="Lee R.C."/>
            <person name="Farfan-Caceres L.M."/>
            <person name="Debler J.W."/>
            <person name="Williams A.H."/>
            <person name="Henares B.M."/>
        </authorList>
    </citation>
    <scope>NUCLEOTIDE SEQUENCE</scope>
    <source>
        <strain evidence="2">Al4</strain>
    </source>
</reference>
<organism evidence="2 3">
    <name type="scientific">Ascochyta lentis</name>
    <dbReference type="NCBI Taxonomy" id="205686"/>
    <lineage>
        <taxon>Eukaryota</taxon>
        <taxon>Fungi</taxon>
        <taxon>Dikarya</taxon>
        <taxon>Ascomycota</taxon>
        <taxon>Pezizomycotina</taxon>
        <taxon>Dothideomycetes</taxon>
        <taxon>Pleosporomycetidae</taxon>
        <taxon>Pleosporales</taxon>
        <taxon>Pleosporineae</taxon>
        <taxon>Didymellaceae</taxon>
        <taxon>Ascochyta</taxon>
    </lineage>
</organism>
<dbReference type="SUPFAM" id="SSF53474">
    <property type="entry name" value="alpha/beta-Hydrolases"/>
    <property type="match status" value="1"/>
</dbReference>
<feature type="domain" description="Alpha/beta hydrolase fold-3" evidence="1">
    <location>
        <begin position="50"/>
        <end position="198"/>
    </location>
</feature>
<name>A0A8H7ISH9_9PLEO</name>
<reference evidence="2" key="1">
    <citation type="submission" date="2018-12" db="EMBL/GenBank/DDBJ databases">
        <authorList>
            <person name="Syme R.A."/>
            <person name="Farfan-Caceres L."/>
            <person name="Lichtenzveig J."/>
        </authorList>
    </citation>
    <scope>NUCLEOTIDE SEQUENCE</scope>
    <source>
        <strain evidence="2">Al4</strain>
    </source>
</reference>
<evidence type="ECO:0000313" key="3">
    <source>
        <dbReference type="Proteomes" id="UP000651452"/>
    </source>
</evidence>
<dbReference type="Gene3D" id="3.40.50.1820">
    <property type="entry name" value="alpha/beta hydrolase"/>
    <property type="match status" value="1"/>
</dbReference>
<dbReference type="PANTHER" id="PTHR23024">
    <property type="entry name" value="ARYLACETAMIDE DEACETYLASE"/>
    <property type="match status" value="1"/>
</dbReference>
<dbReference type="GO" id="GO:0016787">
    <property type="term" value="F:hydrolase activity"/>
    <property type="evidence" value="ECO:0007669"/>
    <property type="project" value="InterPro"/>
</dbReference>
<comment type="caution">
    <text evidence="2">The sequence shown here is derived from an EMBL/GenBank/DDBJ whole genome shotgun (WGS) entry which is preliminary data.</text>
</comment>
<dbReference type="InterPro" id="IPR029058">
    <property type="entry name" value="AB_hydrolase_fold"/>
</dbReference>
<dbReference type="AlphaFoldDB" id="A0A8H7ISH9"/>